<feature type="domain" description="4Fe-4S ferredoxin-type" evidence="7">
    <location>
        <begin position="65"/>
        <end position="95"/>
    </location>
</feature>
<dbReference type="PANTHER" id="PTHR42989">
    <property type="entry name" value="HYDROGENASE-4 COMPONENT I"/>
    <property type="match status" value="1"/>
</dbReference>
<keyword evidence="5" id="KW-0408">Iron</keyword>
<dbReference type="Pfam" id="PF01058">
    <property type="entry name" value="Oxidored_q6"/>
    <property type="match status" value="1"/>
</dbReference>
<keyword evidence="9" id="KW-1185">Reference proteome</keyword>
<gene>
    <name evidence="8" type="ORF">ACFQDH_15185</name>
</gene>
<dbReference type="Gene3D" id="3.40.50.12280">
    <property type="match status" value="1"/>
</dbReference>
<reference evidence="9" key="1">
    <citation type="journal article" date="2019" name="Int. J. Syst. Evol. Microbiol.">
        <title>The Global Catalogue of Microorganisms (GCM) 10K type strain sequencing project: providing services to taxonomists for standard genome sequencing and annotation.</title>
        <authorList>
            <consortium name="The Broad Institute Genomics Platform"/>
            <consortium name="The Broad Institute Genome Sequencing Center for Infectious Disease"/>
            <person name="Wu L."/>
            <person name="Ma J."/>
        </authorList>
    </citation>
    <scope>NUCLEOTIDE SEQUENCE [LARGE SCALE GENOMIC DNA]</scope>
    <source>
        <strain evidence="9">CCUG 58127</strain>
    </source>
</reference>
<proteinExistence type="inferred from homology"/>
<dbReference type="RefSeq" id="WP_382403228.1">
    <property type="nucleotide sequence ID" value="NZ_JBHSWH010000001.1"/>
</dbReference>
<name>A0ABW2AIH7_9MICO</name>
<dbReference type="PANTHER" id="PTHR42989:SF1">
    <property type="entry name" value="FORMATE HYDROGENLYASE SUBUNIT 7-RELATED"/>
    <property type="match status" value="1"/>
</dbReference>
<dbReference type="InterPro" id="IPR006137">
    <property type="entry name" value="NADH_UbQ_OxRdtase-like_20kDa"/>
</dbReference>
<protein>
    <recommendedName>
        <fullName evidence="7">4Fe-4S ferredoxin-type domain-containing protein</fullName>
    </recommendedName>
</protein>
<dbReference type="PROSITE" id="PS51379">
    <property type="entry name" value="4FE4S_FER_2"/>
    <property type="match status" value="1"/>
</dbReference>
<accession>A0ABW2AIH7</accession>
<comment type="caution">
    <text evidence="8">The sequence shown here is derived from an EMBL/GenBank/DDBJ whole genome shotgun (WGS) entry which is preliminary data.</text>
</comment>
<dbReference type="InterPro" id="IPR017896">
    <property type="entry name" value="4Fe4S_Fe-S-bd"/>
</dbReference>
<keyword evidence="4" id="KW-0479">Metal-binding</keyword>
<evidence type="ECO:0000256" key="4">
    <source>
        <dbReference type="ARBA" id="ARBA00022723"/>
    </source>
</evidence>
<dbReference type="SUPFAM" id="SSF56770">
    <property type="entry name" value="HydA/Nqo6-like"/>
    <property type="match status" value="1"/>
</dbReference>
<evidence type="ECO:0000256" key="6">
    <source>
        <dbReference type="ARBA" id="ARBA00023014"/>
    </source>
</evidence>
<dbReference type="InterPro" id="IPR052375">
    <property type="entry name" value="Complex_I_20kDa-like"/>
</dbReference>
<evidence type="ECO:0000256" key="5">
    <source>
        <dbReference type="ARBA" id="ARBA00023004"/>
    </source>
</evidence>
<evidence type="ECO:0000256" key="2">
    <source>
        <dbReference type="ARBA" id="ARBA00009173"/>
    </source>
</evidence>
<keyword evidence="3" id="KW-0004">4Fe-4S</keyword>
<keyword evidence="6" id="KW-0411">Iron-sulfur</keyword>
<evidence type="ECO:0000313" key="8">
    <source>
        <dbReference type="EMBL" id="MFC6706562.1"/>
    </source>
</evidence>
<evidence type="ECO:0000256" key="1">
    <source>
        <dbReference type="ARBA" id="ARBA00001966"/>
    </source>
</evidence>
<sequence length="258" mass="27433">MRLPWLLRGLRDGVVTTPWPGRRDAYFDQFPVTPVPTGASAITTDPGAIESLCPTGAITFAPGNDTITLDRGRCIACGRCVQQRPDLFAWQPGNDVARDDRDMLIADTPPDGDVPRLRADVAERTAMLRRSVHIRHVDAGSDGSDEWEVRALLNPVYDVHRLGIFFTASPRHADILLITGIGAPGMILPLARTRAAMPDPVVVIATGTDAISGGLVGPGMGIPRLLEVDVFVPGAPAPPFALLHGILLALGRLPAGAP</sequence>
<organism evidence="8 9">
    <name type="scientific">Flexivirga alba</name>
    <dbReference type="NCBI Taxonomy" id="702742"/>
    <lineage>
        <taxon>Bacteria</taxon>
        <taxon>Bacillati</taxon>
        <taxon>Actinomycetota</taxon>
        <taxon>Actinomycetes</taxon>
        <taxon>Micrococcales</taxon>
        <taxon>Dermacoccaceae</taxon>
        <taxon>Flexivirga</taxon>
    </lineage>
</organism>
<dbReference type="Proteomes" id="UP001596298">
    <property type="component" value="Unassembled WGS sequence"/>
</dbReference>
<evidence type="ECO:0000256" key="3">
    <source>
        <dbReference type="ARBA" id="ARBA00022485"/>
    </source>
</evidence>
<comment type="similarity">
    <text evidence="2">Belongs to the complex I 20 kDa subunit family.</text>
</comment>
<evidence type="ECO:0000313" key="9">
    <source>
        <dbReference type="Proteomes" id="UP001596298"/>
    </source>
</evidence>
<dbReference type="Gene3D" id="3.30.70.20">
    <property type="match status" value="1"/>
</dbReference>
<comment type="cofactor">
    <cofactor evidence="1">
        <name>[4Fe-4S] cluster</name>
        <dbReference type="ChEBI" id="CHEBI:49883"/>
    </cofactor>
</comment>
<dbReference type="SUPFAM" id="SSF54862">
    <property type="entry name" value="4Fe-4S ferredoxins"/>
    <property type="match status" value="1"/>
</dbReference>
<dbReference type="EMBL" id="JBHSWH010000001">
    <property type="protein sequence ID" value="MFC6706562.1"/>
    <property type="molecule type" value="Genomic_DNA"/>
</dbReference>
<evidence type="ECO:0000259" key="7">
    <source>
        <dbReference type="PROSITE" id="PS51379"/>
    </source>
</evidence>